<feature type="domain" description="DUF8185" evidence="2">
    <location>
        <begin position="119"/>
        <end position="219"/>
    </location>
</feature>
<dbReference type="InterPro" id="IPR058498">
    <property type="entry name" value="DUF8185"/>
</dbReference>
<reference evidence="3 4" key="1">
    <citation type="submission" date="2017-04" db="EMBL/GenBank/DDBJ databases">
        <title>Comparative genome analysis of Subtercola boreus.</title>
        <authorList>
            <person name="Cho Y.-J."/>
            <person name="Cho A."/>
            <person name="Kim O.-S."/>
            <person name="Lee J.-I."/>
        </authorList>
    </citation>
    <scope>NUCLEOTIDE SEQUENCE [LARGE SCALE GENOMIC DNA]</scope>
    <source>
        <strain evidence="3 4">K300</strain>
    </source>
</reference>
<dbReference type="Proteomes" id="UP000256486">
    <property type="component" value="Unassembled WGS sequence"/>
</dbReference>
<accession>A0A3E0VFR9</accession>
<feature type="domain" description="DUF8010" evidence="1">
    <location>
        <begin position="4"/>
        <end position="88"/>
    </location>
</feature>
<sequence>MVHSFSLADALSLGDFKVFLGRSARVGTGSVRLIGGQGVLAVYASVLAPKGLLDTGPTVLGLRTFALTDRELVFDEIVSIRALLDRLALLSVVANGGTGPVEVNLPPSEGPTAWAGISPPRGGWTNLGLVDSAVLEKTAGDGISEVAAALPPDTGEQLVHRVRSQVWGRPIEGIGHETASGAAFAAVSLGFLRPDDPVALYESGPWTRLSTRRGHILTR</sequence>
<dbReference type="RefSeq" id="WP_116414188.1">
    <property type="nucleotide sequence ID" value="NZ_NBWZ01000001.1"/>
</dbReference>
<dbReference type="Pfam" id="PF26035">
    <property type="entry name" value="DUF8010"/>
    <property type="match status" value="1"/>
</dbReference>
<dbReference type="Pfam" id="PF26572">
    <property type="entry name" value="DUF8185"/>
    <property type="match status" value="1"/>
</dbReference>
<dbReference type="OrthoDB" id="4801220at2"/>
<evidence type="ECO:0000313" key="3">
    <source>
        <dbReference type="EMBL" id="RFA08784.1"/>
    </source>
</evidence>
<evidence type="ECO:0000259" key="1">
    <source>
        <dbReference type="Pfam" id="PF26035"/>
    </source>
</evidence>
<evidence type="ECO:0000313" key="4">
    <source>
        <dbReference type="Proteomes" id="UP000256486"/>
    </source>
</evidence>
<dbReference type="InterPro" id="IPR058323">
    <property type="entry name" value="DUF8010"/>
</dbReference>
<dbReference type="AlphaFoldDB" id="A0A3E0VFR9"/>
<dbReference type="EMBL" id="NBWZ01000001">
    <property type="protein sequence ID" value="RFA08784.1"/>
    <property type="molecule type" value="Genomic_DNA"/>
</dbReference>
<protein>
    <submittedName>
        <fullName evidence="3">Uncharacterized protein</fullName>
    </submittedName>
</protein>
<organism evidence="3 4">
    <name type="scientific">Subtercola boreus</name>
    <dbReference type="NCBI Taxonomy" id="120213"/>
    <lineage>
        <taxon>Bacteria</taxon>
        <taxon>Bacillati</taxon>
        <taxon>Actinomycetota</taxon>
        <taxon>Actinomycetes</taxon>
        <taxon>Micrococcales</taxon>
        <taxon>Microbacteriaceae</taxon>
        <taxon>Subtercola</taxon>
    </lineage>
</organism>
<proteinExistence type="predicted"/>
<gene>
    <name evidence="3" type="ORF">B7R54_05745</name>
</gene>
<name>A0A3E0VFR9_9MICO</name>
<evidence type="ECO:0000259" key="2">
    <source>
        <dbReference type="Pfam" id="PF26572"/>
    </source>
</evidence>
<comment type="caution">
    <text evidence="3">The sequence shown here is derived from an EMBL/GenBank/DDBJ whole genome shotgun (WGS) entry which is preliminary data.</text>
</comment>
<keyword evidence="4" id="KW-1185">Reference proteome</keyword>